<keyword evidence="2" id="KW-1185">Reference proteome</keyword>
<dbReference type="EMBL" id="QGGW01000001">
    <property type="protein sequence ID" value="PWK62922.1"/>
    <property type="molecule type" value="Genomic_DNA"/>
</dbReference>
<organism evidence="1 2">
    <name type="scientific">Roseicyclus mahoneyensis</name>
    <dbReference type="NCBI Taxonomy" id="164332"/>
    <lineage>
        <taxon>Bacteria</taxon>
        <taxon>Pseudomonadati</taxon>
        <taxon>Pseudomonadota</taxon>
        <taxon>Alphaproteobacteria</taxon>
        <taxon>Rhodobacterales</taxon>
        <taxon>Roseobacteraceae</taxon>
        <taxon>Roseicyclus</taxon>
    </lineage>
</organism>
<sequence length="123" mass="12849">MGGLGAFAMGHGLGRLGIVDQATDGITIAPMMAIEDCGVQTQPKVTAISSGTQTFRGATPSDAMPSGGALLWPRSVARNLMESRGCTTSRRRAKAMRRRVFSGLNVSRATLSRAEVATPVGTR</sequence>
<protein>
    <submittedName>
        <fullName evidence="1">Uncharacterized protein</fullName>
    </submittedName>
</protein>
<evidence type="ECO:0000313" key="2">
    <source>
        <dbReference type="Proteomes" id="UP000245708"/>
    </source>
</evidence>
<dbReference type="Proteomes" id="UP000245708">
    <property type="component" value="Unassembled WGS sequence"/>
</dbReference>
<dbReference type="AlphaFoldDB" id="A0A316GS70"/>
<gene>
    <name evidence="1" type="ORF">C7455_101962</name>
</gene>
<comment type="caution">
    <text evidence="1">The sequence shown here is derived from an EMBL/GenBank/DDBJ whole genome shotgun (WGS) entry which is preliminary data.</text>
</comment>
<proteinExistence type="predicted"/>
<evidence type="ECO:0000313" key="1">
    <source>
        <dbReference type="EMBL" id="PWK62922.1"/>
    </source>
</evidence>
<name>A0A316GS70_9RHOB</name>
<reference evidence="1 2" key="1">
    <citation type="submission" date="2018-05" db="EMBL/GenBank/DDBJ databases">
        <title>Genomic Encyclopedia of Type Strains, Phase IV (KMG-IV): sequencing the most valuable type-strain genomes for metagenomic binning, comparative biology and taxonomic classification.</title>
        <authorList>
            <person name="Goeker M."/>
        </authorList>
    </citation>
    <scope>NUCLEOTIDE SEQUENCE [LARGE SCALE GENOMIC DNA]</scope>
    <source>
        <strain evidence="1 2">DSM 16097</strain>
    </source>
</reference>
<accession>A0A316GS70</accession>